<proteinExistence type="predicted"/>
<evidence type="ECO:0008006" key="3">
    <source>
        <dbReference type="Google" id="ProtNLM"/>
    </source>
</evidence>
<name>A0A9J6GBA2_HAELO</name>
<comment type="caution">
    <text evidence="1">The sequence shown here is derived from an EMBL/GenBank/DDBJ whole genome shotgun (WGS) entry which is preliminary data.</text>
</comment>
<keyword evidence="2" id="KW-1185">Reference proteome</keyword>
<reference evidence="1 2" key="1">
    <citation type="journal article" date="2020" name="Cell">
        <title>Large-Scale Comparative Analyses of Tick Genomes Elucidate Their Genetic Diversity and Vector Capacities.</title>
        <authorList>
            <consortium name="Tick Genome and Microbiome Consortium (TIGMIC)"/>
            <person name="Jia N."/>
            <person name="Wang J."/>
            <person name="Shi W."/>
            <person name="Du L."/>
            <person name="Sun Y."/>
            <person name="Zhan W."/>
            <person name="Jiang J.F."/>
            <person name="Wang Q."/>
            <person name="Zhang B."/>
            <person name="Ji P."/>
            <person name="Bell-Sakyi L."/>
            <person name="Cui X.M."/>
            <person name="Yuan T.T."/>
            <person name="Jiang B.G."/>
            <person name="Yang W.F."/>
            <person name="Lam T.T."/>
            <person name="Chang Q.C."/>
            <person name="Ding S.J."/>
            <person name="Wang X.J."/>
            <person name="Zhu J.G."/>
            <person name="Ruan X.D."/>
            <person name="Zhao L."/>
            <person name="Wei J.T."/>
            <person name="Ye R.Z."/>
            <person name="Que T.C."/>
            <person name="Du C.H."/>
            <person name="Zhou Y.H."/>
            <person name="Cheng J.X."/>
            <person name="Dai P.F."/>
            <person name="Guo W.B."/>
            <person name="Han X.H."/>
            <person name="Huang E.J."/>
            <person name="Li L.F."/>
            <person name="Wei W."/>
            <person name="Gao Y.C."/>
            <person name="Liu J.Z."/>
            <person name="Shao H.Z."/>
            <person name="Wang X."/>
            <person name="Wang C.C."/>
            <person name="Yang T.C."/>
            <person name="Huo Q.B."/>
            <person name="Li W."/>
            <person name="Chen H.Y."/>
            <person name="Chen S.E."/>
            <person name="Zhou L.G."/>
            <person name="Ni X.B."/>
            <person name="Tian J.H."/>
            <person name="Sheng Y."/>
            <person name="Liu T."/>
            <person name="Pan Y.S."/>
            <person name="Xia L.Y."/>
            <person name="Li J."/>
            <person name="Zhao F."/>
            <person name="Cao W.C."/>
        </authorList>
    </citation>
    <scope>NUCLEOTIDE SEQUENCE [LARGE SCALE GENOMIC DNA]</scope>
    <source>
        <strain evidence="1">HaeL-2018</strain>
    </source>
</reference>
<evidence type="ECO:0000313" key="1">
    <source>
        <dbReference type="EMBL" id="KAH9372041.1"/>
    </source>
</evidence>
<evidence type="ECO:0000313" key="2">
    <source>
        <dbReference type="Proteomes" id="UP000821853"/>
    </source>
</evidence>
<sequence length="129" mass="14784">MDCLKVFFSVKTHKKGLPLRAVVSEKGSWQGVMSKFIQDHLNILSVKDPFRIRNSLELVDFLAISHSTGANFAFSIDVEDFFYAVFQREMVDTVMTLIEETGPIAFHNASRLFINDFMNLLPPIDLCYF</sequence>
<dbReference type="AlphaFoldDB" id="A0A9J6GBA2"/>
<dbReference type="VEuPathDB" id="VectorBase:HLOH_056595"/>
<accession>A0A9J6GBA2</accession>
<dbReference type="Proteomes" id="UP000821853">
    <property type="component" value="Chromosome 3"/>
</dbReference>
<protein>
    <recommendedName>
        <fullName evidence="3">Tick transposon</fullName>
    </recommendedName>
</protein>
<gene>
    <name evidence="1" type="ORF">HPB48_012765</name>
</gene>
<dbReference type="EMBL" id="JABSTR010000005">
    <property type="protein sequence ID" value="KAH9372041.1"/>
    <property type="molecule type" value="Genomic_DNA"/>
</dbReference>
<organism evidence="1 2">
    <name type="scientific">Haemaphysalis longicornis</name>
    <name type="common">Bush tick</name>
    <dbReference type="NCBI Taxonomy" id="44386"/>
    <lineage>
        <taxon>Eukaryota</taxon>
        <taxon>Metazoa</taxon>
        <taxon>Ecdysozoa</taxon>
        <taxon>Arthropoda</taxon>
        <taxon>Chelicerata</taxon>
        <taxon>Arachnida</taxon>
        <taxon>Acari</taxon>
        <taxon>Parasitiformes</taxon>
        <taxon>Ixodida</taxon>
        <taxon>Ixodoidea</taxon>
        <taxon>Ixodidae</taxon>
        <taxon>Haemaphysalinae</taxon>
        <taxon>Haemaphysalis</taxon>
    </lineage>
</organism>